<name>A0A219B2R2_9SPHN</name>
<comment type="caution">
    <text evidence="1">The sequence shown here is derived from an EMBL/GenBank/DDBJ whole genome shotgun (WGS) entry which is preliminary data.</text>
</comment>
<sequence length="80" mass="8798">MMVASAFVVNRRTGLMWSAAEDPLNADLDELGRMVPEKAAAFYEGLSDMGRARDPLDAAERLLDPIHKRATANARRLRGA</sequence>
<organism evidence="1 2">
    <name type="scientific">Pacificimonas flava</name>
    <dbReference type="NCBI Taxonomy" id="1234595"/>
    <lineage>
        <taxon>Bacteria</taxon>
        <taxon>Pseudomonadati</taxon>
        <taxon>Pseudomonadota</taxon>
        <taxon>Alphaproteobacteria</taxon>
        <taxon>Sphingomonadales</taxon>
        <taxon>Sphingosinicellaceae</taxon>
        <taxon>Pacificimonas</taxon>
    </lineage>
</organism>
<protein>
    <submittedName>
        <fullName evidence="1">Uncharacterized protein</fullName>
    </submittedName>
</protein>
<proteinExistence type="predicted"/>
<dbReference type="EMBL" id="NFZT01000001">
    <property type="protein sequence ID" value="OWV32652.1"/>
    <property type="molecule type" value="Genomic_DNA"/>
</dbReference>
<gene>
    <name evidence="1" type="ORF">B5C34_03765</name>
</gene>
<dbReference type="Proteomes" id="UP000198462">
    <property type="component" value="Unassembled WGS sequence"/>
</dbReference>
<evidence type="ECO:0000313" key="1">
    <source>
        <dbReference type="EMBL" id="OWV32652.1"/>
    </source>
</evidence>
<evidence type="ECO:0000313" key="2">
    <source>
        <dbReference type="Proteomes" id="UP000198462"/>
    </source>
</evidence>
<keyword evidence="2" id="KW-1185">Reference proteome</keyword>
<dbReference type="AlphaFoldDB" id="A0A219B2R2"/>
<reference evidence="2" key="1">
    <citation type="submission" date="2017-05" db="EMBL/GenBank/DDBJ databases">
        <authorList>
            <person name="Lin X."/>
        </authorList>
    </citation>
    <scope>NUCLEOTIDE SEQUENCE [LARGE SCALE GENOMIC DNA]</scope>
    <source>
        <strain evidence="2">JLT2012</strain>
    </source>
</reference>
<accession>A0A219B2R2</accession>